<dbReference type="Pfam" id="PF18974">
    <property type="entry name" value="DUF5710"/>
    <property type="match status" value="1"/>
</dbReference>
<evidence type="ECO:0000259" key="1">
    <source>
        <dbReference type="Pfam" id="PF18974"/>
    </source>
</evidence>
<gene>
    <name evidence="2" type="ORF">JKP88DRAFT_274691</name>
</gene>
<comment type="caution">
    <text evidence="2">The sequence shown here is derived from an EMBL/GenBank/DDBJ whole genome shotgun (WGS) entry which is preliminary data.</text>
</comment>
<feature type="domain" description="DUF5710" evidence="1">
    <location>
        <begin position="331"/>
        <end position="361"/>
    </location>
</feature>
<accession>A0A835ZIG3</accession>
<dbReference type="Proteomes" id="UP000664859">
    <property type="component" value="Unassembled WGS sequence"/>
</dbReference>
<evidence type="ECO:0000313" key="3">
    <source>
        <dbReference type="Proteomes" id="UP000664859"/>
    </source>
</evidence>
<protein>
    <recommendedName>
        <fullName evidence="1">DUF5710 domain-containing protein</fullName>
    </recommendedName>
</protein>
<proteinExistence type="predicted"/>
<name>A0A835ZIG3_9STRA</name>
<dbReference type="EMBL" id="JAFCMP010000002">
    <property type="protein sequence ID" value="KAG5192749.1"/>
    <property type="molecule type" value="Genomic_DNA"/>
</dbReference>
<reference evidence="2" key="1">
    <citation type="submission" date="2021-02" db="EMBL/GenBank/DDBJ databases">
        <title>First Annotated Genome of the Yellow-green Alga Tribonema minus.</title>
        <authorList>
            <person name="Mahan K.M."/>
        </authorList>
    </citation>
    <scope>NUCLEOTIDE SEQUENCE</scope>
    <source>
        <strain evidence="2">UTEX B ZZ1240</strain>
    </source>
</reference>
<sequence>MSTEGDVQLEVGLWGEGDEQRLVGPLEARALGGSGKCPCCTREIICVLPKAKANHMRHVHDDDAPPCNPTAKAITSGLGETFCHREGKRFIQENIGRLVFQKICACCITMAARRFQDHVVRLEETVFCDDKKYIVDVGLHHPDTDELVAVVEIKKSHASCPVKLGALEKMLGYENVFELDASALVENYIREVASKSDGEVIAVHSASVVCPACMVQLVCGDCEKTFSKYQTKSREGGGVCCNDCWSRKAAADKPPVICQYAPPQRLTIPANFRMDLAPITCPADNENLKGYGYDPLLKRRWCPTFFKAYKMRNFITDEDDLAYLDAVTGPRIWLDVPYSEEEREDAKAKGAVWDKKAKGWYTFKRYAERLEDYALVQPTPKRQRRF</sequence>
<evidence type="ECO:0000313" key="2">
    <source>
        <dbReference type="EMBL" id="KAG5192749.1"/>
    </source>
</evidence>
<dbReference type="InterPro" id="IPR043764">
    <property type="entry name" value="DUF5710"/>
</dbReference>
<keyword evidence="3" id="KW-1185">Reference proteome</keyword>
<dbReference type="AlphaFoldDB" id="A0A835ZIG3"/>
<organism evidence="2 3">
    <name type="scientific">Tribonema minus</name>
    <dbReference type="NCBI Taxonomy" id="303371"/>
    <lineage>
        <taxon>Eukaryota</taxon>
        <taxon>Sar</taxon>
        <taxon>Stramenopiles</taxon>
        <taxon>Ochrophyta</taxon>
        <taxon>PX clade</taxon>
        <taxon>Xanthophyceae</taxon>
        <taxon>Tribonematales</taxon>
        <taxon>Tribonemataceae</taxon>
        <taxon>Tribonema</taxon>
    </lineage>
</organism>